<name>A0A2N3N5I1_9PEZI</name>
<reference evidence="2 3" key="1">
    <citation type="journal article" date="2017" name="G3 (Bethesda)">
        <title>First Draft Genome Sequence of the Pathogenic Fungus Lomentospora prolificans (Formerly Scedosporium prolificans).</title>
        <authorList>
            <person name="Luo R."/>
            <person name="Zimin A."/>
            <person name="Workman R."/>
            <person name="Fan Y."/>
            <person name="Pertea G."/>
            <person name="Grossman N."/>
            <person name="Wear M.P."/>
            <person name="Jia B."/>
            <person name="Miller H."/>
            <person name="Casadevall A."/>
            <person name="Timp W."/>
            <person name="Zhang S.X."/>
            <person name="Salzberg S.L."/>
        </authorList>
    </citation>
    <scope>NUCLEOTIDE SEQUENCE [LARGE SCALE GENOMIC DNA]</scope>
    <source>
        <strain evidence="2 3">JHH-5317</strain>
    </source>
</reference>
<feature type="compositionally biased region" description="Basic and acidic residues" evidence="1">
    <location>
        <begin position="36"/>
        <end position="56"/>
    </location>
</feature>
<dbReference type="STRING" id="41688.A0A2N3N5I1"/>
<sequence length="279" mass="28845">MAPARKSGTHKGGLMVTLKVSPEKLREISGDEPEKEDSPMKDTTSIKDTTEPKEGQDTPEVSGSPPPASTQPATQTNGENISDSNPGTPGPSAMGPPGKKGIKRAAGINSEPKARGKPGPKKKAKLDDDPLAGPRGGASHKLGPKASQGAINAGLRALDRSGKPCRKWAKGSFKLKSFTGVAWEINRWKAPSKASLEEAKPEGEEVDVSTSGSKEDPNVGTSKDEEKNESKKHEQTTNGVTNGATPDGVEDDKGADSQDVEMQGVAASSPGPVPVAAAS</sequence>
<dbReference type="InParanoid" id="A0A2N3N5I1"/>
<dbReference type="Proteomes" id="UP000233524">
    <property type="component" value="Unassembled WGS sequence"/>
</dbReference>
<gene>
    <name evidence="2" type="ORF">jhhlp_006238</name>
</gene>
<evidence type="ECO:0000313" key="3">
    <source>
        <dbReference type="Proteomes" id="UP000233524"/>
    </source>
</evidence>
<feature type="compositionally biased region" description="Basic and acidic residues" evidence="1">
    <location>
        <begin position="213"/>
        <end position="235"/>
    </location>
</feature>
<dbReference type="PANTHER" id="PTHR28061">
    <property type="entry name" value="INO EIGHTY SUBUNIT 4"/>
    <property type="match status" value="1"/>
</dbReference>
<dbReference type="InterPro" id="IPR013175">
    <property type="entry name" value="INO80_su_Ies4"/>
</dbReference>
<dbReference type="EMBL" id="NLAX01000701">
    <property type="protein sequence ID" value="PKS07632.1"/>
    <property type="molecule type" value="Genomic_DNA"/>
</dbReference>
<accession>A0A2N3N5I1</accession>
<feature type="region of interest" description="Disordered" evidence="1">
    <location>
        <begin position="1"/>
        <end position="279"/>
    </location>
</feature>
<dbReference type="OrthoDB" id="4093188at2759"/>
<keyword evidence="3" id="KW-1185">Reference proteome</keyword>
<dbReference type="GO" id="GO:0006338">
    <property type="term" value="P:chromatin remodeling"/>
    <property type="evidence" value="ECO:0007669"/>
    <property type="project" value="InterPro"/>
</dbReference>
<dbReference type="Pfam" id="PF08193">
    <property type="entry name" value="INO80_Ies4"/>
    <property type="match status" value="1"/>
</dbReference>
<dbReference type="VEuPathDB" id="FungiDB:jhhlp_006238"/>
<dbReference type="GO" id="GO:0031011">
    <property type="term" value="C:Ino80 complex"/>
    <property type="evidence" value="ECO:0007669"/>
    <property type="project" value="InterPro"/>
</dbReference>
<organism evidence="2 3">
    <name type="scientific">Lomentospora prolificans</name>
    <dbReference type="NCBI Taxonomy" id="41688"/>
    <lineage>
        <taxon>Eukaryota</taxon>
        <taxon>Fungi</taxon>
        <taxon>Dikarya</taxon>
        <taxon>Ascomycota</taxon>
        <taxon>Pezizomycotina</taxon>
        <taxon>Sordariomycetes</taxon>
        <taxon>Hypocreomycetidae</taxon>
        <taxon>Microascales</taxon>
        <taxon>Microascaceae</taxon>
        <taxon>Lomentospora</taxon>
    </lineage>
</organism>
<evidence type="ECO:0000313" key="2">
    <source>
        <dbReference type="EMBL" id="PKS07632.1"/>
    </source>
</evidence>
<protein>
    <submittedName>
        <fullName evidence="2">Uncharacterized protein</fullName>
    </submittedName>
</protein>
<feature type="compositionally biased region" description="Basic residues" evidence="1">
    <location>
        <begin position="115"/>
        <end position="124"/>
    </location>
</feature>
<comment type="caution">
    <text evidence="2">The sequence shown here is derived from an EMBL/GenBank/DDBJ whole genome shotgun (WGS) entry which is preliminary data.</text>
</comment>
<dbReference type="PANTHER" id="PTHR28061:SF1">
    <property type="entry name" value="INO80 COMPLEX SUBUNIT 4"/>
    <property type="match status" value="1"/>
</dbReference>
<evidence type="ECO:0000256" key="1">
    <source>
        <dbReference type="SAM" id="MobiDB-lite"/>
    </source>
</evidence>
<feature type="compositionally biased region" description="Low complexity" evidence="1">
    <location>
        <begin position="264"/>
        <end position="279"/>
    </location>
</feature>
<dbReference type="AlphaFoldDB" id="A0A2N3N5I1"/>
<proteinExistence type="predicted"/>
<feature type="compositionally biased region" description="Polar residues" evidence="1">
    <location>
        <begin position="77"/>
        <end position="87"/>
    </location>
</feature>